<keyword evidence="2" id="KW-1185">Reference proteome</keyword>
<gene>
    <name evidence="1" type="ORF">FE782_12555</name>
</gene>
<comment type="caution">
    <text evidence="1">The sequence shown here is derived from an EMBL/GenBank/DDBJ whole genome shotgun (WGS) entry which is preliminary data.</text>
</comment>
<dbReference type="OrthoDB" id="2899407at2"/>
<name>A0A5R9G7Q0_9BACL</name>
<organism evidence="1 2">
    <name type="scientific">Paenibacillus antri</name>
    <dbReference type="NCBI Taxonomy" id="2582848"/>
    <lineage>
        <taxon>Bacteria</taxon>
        <taxon>Bacillati</taxon>
        <taxon>Bacillota</taxon>
        <taxon>Bacilli</taxon>
        <taxon>Bacillales</taxon>
        <taxon>Paenibacillaceae</taxon>
        <taxon>Paenibacillus</taxon>
    </lineage>
</organism>
<evidence type="ECO:0008006" key="3">
    <source>
        <dbReference type="Google" id="ProtNLM"/>
    </source>
</evidence>
<accession>A0A5R9G7Q0</accession>
<dbReference type="AlphaFoldDB" id="A0A5R9G7Q0"/>
<sequence length="153" mass="16750">MFADLEAIAAFCGELVEAQTYIGDIPETKSIPSICFPPPRIADGPGSVSSFRKTYTLAIRVVQATDSQAFLAAERIADGIRYARYRIPELDEEGNATGGYLRIDRLELQMAGTGEAELTAEWSRQPSYSRESYARINTLHVAGRLKSDGEAAE</sequence>
<proteinExistence type="predicted"/>
<evidence type="ECO:0000313" key="2">
    <source>
        <dbReference type="Proteomes" id="UP000309676"/>
    </source>
</evidence>
<dbReference type="RefSeq" id="WP_138194448.1">
    <property type="nucleotide sequence ID" value="NZ_VCIW01000007.1"/>
</dbReference>
<reference evidence="1 2" key="1">
    <citation type="submission" date="2019-05" db="EMBL/GenBank/DDBJ databases">
        <authorList>
            <person name="Narsing Rao M.P."/>
            <person name="Li W.J."/>
        </authorList>
    </citation>
    <scope>NUCLEOTIDE SEQUENCE [LARGE SCALE GENOMIC DNA]</scope>
    <source>
        <strain evidence="1 2">SYSU_K30003</strain>
    </source>
</reference>
<dbReference type="EMBL" id="VCIW01000007">
    <property type="protein sequence ID" value="TLS51741.1"/>
    <property type="molecule type" value="Genomic_DNA"/>
</dbReference>
<dbReference type="Proteomes" id="UP000309676">
    <property type="component" value="Unassembled WGS sequence"/>
</dbReference>
<protein>
    <recommendedName>
        <fullName evidence="3">DUF3168 domain-containing protein</fullName>
    </recommendedName>
</protein>
<evidence type="ECO:0000313" key="1">
    <source>
        <dbReference type="EMBL" id="TLS51741.1"/>
    </source>
</evidence>